<reference evidence="4 6" key="1">
    <citation type="submission" date="2015-11" db="EMBL/GenBank/DDBJ databases">
        <title>Genomic analysis of 38 Legionella species identifies large and diverse effector repertoires.</title>
        <authorList>
            <person name="Burstein D."/>
            <person name="Amaro F."/>
            <person name="Zusman T."/>
            <person name="Lifshitz Z."/>
            <person name="Cohen O."/>
            <person name="Gilbert J.A."/>
            <person name="Pupko T."/>
            <person name="Shuman H.A."/>
            <person name="Segal G."/>
        </authorList>
    </citation>
    <scope>NUCLEOTIDE SEQUENCE [LARGE SCALE GENOMIC DNA]</scope>
    <source>
        <strain evidence="4 6">ORW</strain>
    </source>
</reference>
<keyword evidence="1" id="KW-0597">Phosphoprotein</keyword>
<dbReference type="GO" id="GO:0004016">
    <property type="term" value="F:adenylate cyclase activity"/>
    <property type="evidence" value="ECO:0007669"/>
    <property type="project" value="UniProtKB-EC"/>
</dbReference>
<reference evidence="5 7" key="2">
    <citation type="submission" date="2018-12" db="EMBL/GenBank/DDBJ databases">
        <authorList>
            <consortium name="Pathogen Informatics"/>
        </authorList>
    </citation>
    <scope>NUCLEOTIDE SEQUENCE [LARGE SCALE GENOMIC DNA]</scope>
    <source>
        <strain evidence="5 7">NCTC11976</strain>
    </source>
</reference>
<dbReference type="PANTHER" id="PTHR43081:SF1">
    <property type="entry name" value="ADENYLATE CYCLASE, TERMINAL-DIFFERENTIATION SPECIFIC"/>
    <property type="match status" value="1"/>
</dbReference>
<organism evidence="4 6">
    <name type="scientific">Legionella cherrii</name>
    <dbReference type="NCBI Taxonomy" id="28084"/>
    <lineage>
        <taxon>Bacteria</taxon>
        <taxon>Pseudomonadati</taxon>
        <taxon>Pseudomonadota</taxon>
        <taxon>Gammaproteobacteria</taxon>
        <taxon>Legionellales</taxon>
        <taxon>Legionellaceae</taxon>
        <taxon>Legionella</taxon>
    </lineage>
</organism>
<dbReference type="InterPro" id="IPR050697">
    <property type="entry name" value="Adenylyl/Guanylyl_Cyclase_3/4"/>
</dbReference>
<dbReference type="InterPro" id="IPR011006">
    <property type="entry name" value="CheY-like_superfamily"/>
</dbReference>
<protein>
    <submittedName>
        <fullName evidence="4">Guanylate cyclase</fullName>
        <ecNumber evidence="5">4.6.1.1</ecNumber>
    </submittedName>
</protein>
<dbReference type="PROSITE" id="PS50110">
    <property type="entry name" value="RESPONSE_REGULATORY"/>
    <property type="match status" value="1"/>
</dbReference>
<proteinExistence type="predicted"/>
<dbReference type="PROSITE" id="PS50125">
    <property type="entry name" value="GUANYLATE_CYCLASE_2"/>
    <property type="match status" value="1"/>
</dbReference>
<dbReference type="AlphaFoldDB" id="A0A0W0S6T2"/>
<dbReference type="GO" id="GO:0006171">
    <property type="term" value="P:cAMP biosynthetic process"/>
    <property type="evidence" value="ECO:0007669"/>
    <property type="project" value="TreeGrafter"/>
</dbReference>
<dbReference type="RefSeq" id="WP_028382052.1">
    <property type="nucleotide sequence ID" value="NZ_CAAAIT010000002.1"/>
</dbReference>
<feature type="modified residue" description="4-aspartylphosphate" evidence="1">
    <location>
        <position position="55"/>
    </location>
</feature>
<dbReference type="SUPFAM" id="SSF55073">
    <property type="entry name" value="Nucleotide cyclase"/>
    <property type="match status" value="1"/>
</dbReference>
<sequence length="364" mass="41624">MDKEKCNILYVDDEANNLTAFVATFRRHFNVYTATSGREGMEIMRHKNIQIVITDQRMPEMTGVQFLESIIPEYPNTIRMILTGFTDIEAIIKAINTGRVFRYITKPWDPVELKINIDTGLKMLNLEEERLSLIEKLNHEVLYQKRIMELFQKYVPKNIVDEILNDQGEDSLIRGEYRIISVMFADIRQFTSLSDKLGSVKTVELLNAYFELMTKRIRENHGCINKLIGDGILALFGAPVSHIDNQLNAVSAGLMMIEALKEFNDTYRNDIGHEITIGIGINTGEVITGNIGTSEHMEYTAIGDTVNIASRIEELTKDKPNTLLISETTYKPISNEIRVEELEPQMIRGKDEKIKLYRVLGKKT</sequence>
<evidence type="ECO:0000313" key="7">
    <source>
        <dbReference type="Proteomes" id="UP000277577"/>
    </source>
</evidence>
<evidence type="ECO:0000256" key="1">
    <source>
        <dbReference type="PROSITE-ProRule" id="PRU00169"/>
    </source>
</evidence>
<dbReference type="EMBL" id="LNXW01000013">
    <property type="protein sequence ID" value="KTC79142.1"/>
    <property type="molecule type" value="Genomic_DNA"/>
</dbReference>
<gene>
    <name evidence="5" type="primary">cyaB_2</name>
    <name evidence="4" type="ORF">Lche_1162</name>
    <name evidence="5" type="ORF">NCTC11976_01812</name>
</gene>
<dbReference type="SMART" id="SM00044">
    <property type="entry name" value="CYCc"/>
    <property type="match status" value="1"/>
</dbReference>
<dbReference type="Gene3D" id="3.40.50.2300">
    <property type="match status" value="1"/>
</dbReference>
<feature type="domain" description="Guanylate cyclase" evidence="3">
    <location>
        <begin position="181"/>
        <end position="313"/>
    </location>
</feature>
<dbReference type="InterPro" id="IPR029787">
    <property type="entry name" value="Nucleotide_cyclase"/>
</dbReference>
<accession>A0A0W0S6T2</accession>
<dbReference type="CDD" id="cd07302">
    <property type="entry name" value="CHD"/>
    <property type="match status" value="1"/>
</dbReference>
<evidence type="ECO:0000313" key="6">
    <source>
        <dbReference type="Proteomes" id="UP000054921"/>
    </source>
</evidence>
<dbReference type="InterPro" id="IPR001054">
    <property type="entry name" value="A/G_cyclase"/>
</dbReference>
<dbReference type="OrthoDB" id="9806704at2"/>
<dbReference type="SUPFAM" id="SSF52172">
    <property type="entry name" value="CheY-like"/>
    <property type="match status" value="1"/>
</dbReference>
<dbReference type="PANTHER" id="PTHR43081">
    <property type="entry name" value="ADENYLATE CYCLASE, TERMINAL-DIFFERENTIATION SPECIFIC-RELATED"/>
    <property type="match status" value="1"/>
</dbReference>
<evidence type="ECO:0000259" key="2">
    <source>
        <dbReference type="PROSITE" id="PS50110"/>
    </source>
</evidence>
<dbReference type="Pfam" id="PF00072">
    <property type="entry name" value="Response_reg"/>
    <property type="match status" value="1"/>
</dbReference>
<dbReference type="Proteomes" id="UP000054921">
    <property type="component" value="Unassembled WGS sequence"/>
</dbReference>
<evidence type="ECO:0000313" key="5">
    <source>
        <dbReference type="EMBL" id="VEB36640.1"/>
    </source>
</evidence>
<dbReference type="InterPro" id="IPR001789">
    <property type="entry name" value="Sig_transdc_resp-reg_receiver"/>
</dbReference>
<dbReference type="Gene3D" id="3.30.70.1230">
    <property type="entry name" value="Nucleotide cyclase"/>
    <property type="match status" value="1"/>
</dbReference>
<evidence type="ECO:0000259" key="3">
    <source>
        <dbReference type="PROSITE" id="PS50125"/>
    </source>
</evidence>
<keyword evidence="7" id="KW-1185">Reference proteome</keyword>
<dbReference type="Pfam" id="PF00211">
    <property type="entry name" value="Guanylate_cyc"/>
    <property type="match status" value="1"/>
</dbReference>
<feature type="domain" description="Response regulatory" evidence="2">
    <location>
        <begin position="7"/>
        <end position="121"/>
    </location>
</feature>
<dbReference type="STRING" id="28084.Lche_1162"/>
<name>A0A0W0S6T2_9GAMM</name>
<dbReference type="CDD" id="cd17569">
    <property type="entry name" value="REC_HupR-like"/>
    <property type="match status" value="1"/>
</dbReference>
<dbReference type="Proteomes" id="UP000277577">
    <property type="component" value="Chromosome"/>
</dbReference>
<keyword evidence="5" id="KW-0456">Lyase</keyword>
<evidence type="ECO:0000313" key="4">
    <source>
        <dbReference type="EMBL" id="KTC79142.1"/>
    </source>
</evidence>
<dbReference type="SMART" id="SM00448">
    <property type="entry name" value="REC"/>
    <property type="match status" value="1"/>
</dbReference>
<dbReference type="PATRIC" id="fig|28084.5.peg.1264"/>
<dbReference type="EC" id="4.6.1.1" evidence="5"/>
<dbReference type="EMBL" id="LR134173">
    <property type="protein sequence ID" value="VEB36640.1"/>
    <property type="molecule type" value="Genomic_DNA"/>
</dbReference>
<dbReference type="GO" id="GO:0000160">
    <property type="term" value="P:phosphorelay signal transduction system"/>
    <property type="evidence" value="ECO:0007669"/>
    <property type="project" value="InterPro"/>
</dbReference>